<accession>A0A9D4YS31</accession>
<keyword evidence="1" id="KW-1133">Transmembrane helix</keyword>
<organism evidence="2 3">
    <name type="scientific">Rhipicephalus sanguineus</name>
    <name type="common">Brown dog tick</name>
    <name type="synonym">Ixodes sanguineus</name>
    <dbReference type="NCBI Taxonomy" id="34632"/>
    <lineage>
        <taxon>Eukaryota</taxon>
        <taxon>Metazoa</taxon>
        <taxon>Ecdysozoa</taxon>
        <taxon>Arthropoda</taxon>
        <taxon>Chelicerata</taxon>
        <taxon>Arachnida</taxon>
        <taxon>Acari</taxon>
        <taxon>Parasitiformes</taxon>
        <taxon>Ixodida</taxon>
        <taxon>Ixodoidea</taxon>
        <taxon>Ixodidae</taxon>
        <taxon>Rhipicephalinae</taxon>
        <taxon>Rhipicephalus</taxon>
        <taxon>Rhipicephalus</taxon>
    </lineage>
</organism>
<sequence>MDRWGSGREMFYLFLVGIVLFLLLWFFETNVYGIWYWIRSIPGQRSREDIEMGIHEPGTSEDDDVAA</sequence>
<dbReference type="Proteomes" id="UP000821837">
    <property type="component" value="Unassembled WGS sequence"/>
</dbReference>
<reference evidence="2" key="2">
    <citation type="submission" date="2021-09" db="EMBL/GenBank/DDBJ databases">
        <authorList>
            <person name="Jia N."/>
            <person name="Wang J."/>
            <person name="Shi W."/>
            <person name="Du L."/>
            <person name="Sun Y."/>
            <person name="Zhan W."/>
            <person name="Jiang J."/>
            <person name="Wang Q."/>
            <person name="Zhang B."/>
            <person name="Ji P."/>
            <person name="Sakyi L.B."/>
            <person name="Cui X."/>
            <person name="Yuan T."/>
            <person name="Jiang B."/>
            <person name="Yang W."/>
            <person name="Lam T.T.-Y."/>
            <person name="Chang Q."/>
            <person name="Ding S."/>
            <person name="Wang X."/>
            <person name="Zhu J."/>
            <person name="Ruan X."/>
            <person name="Zhao L."/>
            <person name="Wei J."/>
            <person name="Que T."/>
            <person name="Du C."/>
            <person name="Cheng J."/>
            <person name="Dai P."/>
            <person name="Han X."/>
            <person name="Huang E."/>
            <person name="Gao Y."/>
            <person name="Liu J."/>
            <person name="Shao H."/>
            <person name="Ye R."/>
            <person name="Li L."/>
            <person name="Wei W."/>
            <person name="Wang X."/>
            <person name="Wang C."/>
            <person name="Huo Q."/>
            <person name="Li W."/>
            <person name="Guo W."/>
            <person name="Chen H."/>
            <person name="Chen S."/>
            <person name="Zhou L."/>
            <person name="Zhou L."/>
            <person name="Ni X."/>
            <person name="Tian J."/>
            <person name="Zhou Y."/>
            <person name="Sheng Y."/>
            <person name="Liu T."/>
            <person name="Pan Y."/>
            <person name="Xia L."/>
            <person name="Li J."/>
            <person name="Zhao F."/>
            <person name="Cao W."/>
        </authorList>
    </citation>
    <scope>NUCLEOTIDE SEQUENCE</scope>
    <source>
        <strain evidence="2">Rsan-2018</strain>
        <tissue evidence="2">Larvae</tissue>
    </source>
</reference>
<proteinExistence type="predicted"/>
<keyword evidence="3" id="KW-1185">Reference proteome</keyword>
<evidence type="ECO:0000256" key="1">
    <source>
        <dbReference type="SAM" id="Phobius"/>
    </source>
</evidence>
<protein>
    <submittedName>
        <fullName evidence="2">Uncharacterized protein</fullName>
    </submittedName>
</protein>
<name>A0A9D4YS31_RHISA</name>
<dbReference type="EMBL" id="JABSTV010000052">
    <property type="protein sequence ID" value="KAH7987829.1"/>
    <property type="molecule type" value="Genomic_DNA"/>
</dbReference>
<feature type="transmembrane region" description="Helical" evidence="1">
    <location>
        <begin position="12"/>
        <end position="38"/>
    </location>
</feature>
<reference evidence="2" key="1">
    <citation type="journal article" date="2020" name="Cell">
        <title>Large-Scale Comparative Analyses of Tick Genomes Elucidate Their Genetic Diversity and Vector Capacities.</title>
        <authorList>
            <consortium name="Tick Genome and Microbiome Consortium (TIGMIC)"/>
            <person name="Jia N."/>
            <person name="Wang J."/>
            <person name="Shi W."/>
            <person name="Du L."/>
            <person name="Sun Y."/>
            <person name="Zhan W."/>
            <person name="Jiang J.F."/>
            <person name="Wang Q."/>
            <person name="Zhang B."/>
            <person name="Ji P."/>
            <person name="Bell-Sakyi L."/>
            <person name="Cui X.M."/>
            <person name="Yuan T.T."/>
            <person name="Jiang B.G."/>
            <person name="Yang W.F."/>
            <person name="Lam T.T."/>
            <person name="Chang Q.C."/>
            <person name="Ding S.J."/>
            <person name="Wang X.J."/>
            <person name="Zhu J.G."/>
            <person name="Ruan X.D."/>
            <person name="Zhao L."/>
            <person name="Wei J.T."/>
            <person name="Ye R.Z."/>
            <person name="Que T.C."/>
            <person name="Du C.H."/>
            <person name="Zhou Y.H."/>
            <person name="Cheng J.X."/>
            <person name="Dai P.F."/>
            <person name="Guo W.B."/>
            <person name="Han X.H."/>
            <person name="Huang E.J."/>
            <person name="Li L.F."/>
            <person name="Wei W."/>
            <person name="Gao Y.C."/>
            <person name="Liu J.Z."/>
            <person name="Shao H.Z."/>
            <person name="Wang X."/>
            <person name="Wang C.C."/>
            <person name="Yang T.C."/>
            <person name="Huo Q.B."/>
            <person name="Li W."/>
            <person name="Chen H.Y."/>
            <person name="Chen S.E."/>
            <person name="Zhou L.G."/>
            <person name="Ni X.B."/>
            <person name="Tian J.H."/>
            <person name="Sheng Y."/>
            <person name="Liu T."/>
            <person name="Pan Y.S."/>
            <person name="Xia L.Y."/>
            <person name="Li J."/>
            <person name="Zhao F."/>
            <person name="Cao W.C."/>
        </authorList>
    </citation>
    <scope>NUCLEOTIDE SEQUENCE</scope>
    <source>
        <strain evidence="2">Rsan-2018</strain>
    </source>
</reference>
<keyword evidence="1" id="KW-0472">Membrane</keyword>
<dbReference type="AlphaFoldDB" id="A0A9D4YS31"/>
<comment type="caution">
    <text evidence="2">The sequence shown here is derived from an EMBL/GenBank/DDBJ whole genome shotgun (WGS) entry which is preliminary data.</text>
</comment>
<keyword evidence="1" id="KW-0812">Transmembrane</keyword>
<evidence type="ECO:0000313" key="3">
    <source>
        <dbReference type="Proteomes" id="UP000821837"/>
    </source>
</evidence>
<gene>
    <name evidence="2" type="ORF">HPB52_025109</name>
</gene>
<evidence type="ECO:0000313" key="2">
    <source>
        <dbReference type="EMBL" id="KAH7987829.1"/>
    </source>
</evidence>